<evidence type="ECO:0000313" key="7">
    <source>
        <dbReference type="EMBL" id="SIO19784.1"/>
    </source>
</evidence>
<dbReference type="Proteomes" id="UP000184932">
    <property type="component" value="Unassembled WGS sequence"/>
</dbReference>
<dbReference type="GO" id="GO:0033744">
    <property type="term" value="F:L-methionine:thioredoxin-disulfide S-oxidoreductase activity"/>
    <property type="evidence" value="ECO:0007669"/>
    <property type="project" value="RHEA"/>
</dbReference>
<feature type="domain" description="Peptide methionine sulphoxide reductase MsrA" evidence="6">
    <location>
        <begin position="35"/>
        <end position="178"/>
    </location>
</feature>
<dbReference type="STRING" id="1217970.SAMN05444002_3423"/>
<evidence type="ECO:0000256" key="1">
    <source>
        <dbReference type="ARBA" id="ARBA00023002"/>
    </source>
</evidence>
<evidence type="ECO:0000256" key="4">
    <source>
        <dbReference type="HAMAP-Rule" id="MF_01401"/>
    </source>
</evidence>
<dbReference type="PANTHER" id="PTHR43774:SF1">
    <property type="entry name" value="PEPTIDE METHIONINE SULFOXIDE REDUCTASE MSRA 2"/>
    <property type="match status" value="1"/>
</dbReference>
<comment type="catalytic activity">
    <reaction evidence="2 4">
        <text>L-methionyl-[protein] + [thioredoxin]-disulfide + H2O = L-methionyl-(S)-S-oxide-[protein] + [thioredoxin]-dithiol</text>
        <dbReference type="Rhea" id="RHEA:14217"/>
        <dbReference type="Rhea" id="RHEA-COMP:10698"/>
        <dbReference type="Rhea" id="RHEA-COMP:10700"/>
        <dbReference type="Rhea" id="RHEA-COMP:12313"/>
        <dbReference type="Rhea" id="RHEA-COMP:12315"/>
        <dbReference type="ChEBI" id="CHEBI:15377"/>
        <dbReference type="ChEBI" id="CHEBI:16044"/>
        <dbReference type="ChEBI" id="CHEBI:29950"/>
        <dbReference type="ChEBI" id="CHEBI:44120"/>
        <dbReference type="ChEBI" id="CHEBI:50058"/>
        <dbReference type="EC" id="1.8.4.11"/>
    </reaction>
</comment>
<feature type="chain" id="PRO_5012681189" description="Peptide methionine sulfoxide reductase MsrA" evidence="5">
    <location>
        <begin position="31"/>
        <end position="221"/>
    </location>
</feature>
<comment type="catalytic activity">
    <reaction evidence="3 4">
        <text>[thioredoxin]-disulfide + L-methionine + H2O = L-methionine (S)-S-oxide + [thioredoxin]-dithiol</text>
        <dbReference type="Rhea" id="RHEA:19993"/>
        <dbReference type="Rhea" id="RHEA-COMP:10698"/>
        <dbReference type="Rhea" id="RHEA-COMP:10700"/>
        <dbReference type="ChEBI" id="CHEBI:15377"/>
        <dbReference type="ChEBI" id="CHEBI:29950"/>
        <dbReference type="ChEBI" id="CHEBI:50058"/>
        <dbReference type="ChEBI" id="CHEBI:57844"/>
        <dbReference type="ChEBI" id="CHEBI:58772"/>
        <dbReference type="EC" id="1.8.4.11"/>
    </reaction>
</comment>
<dbReference type="HAMAP" id="MF_01401">
    <property type="entry name" value="MsrA"/>
    <property type="match status" value="1"/>
</dbReference>
<dbReference type="OrthoDB" id="4174719at2"/>
<feature type="signal peptide" evidence="5">
    <location>
        <begin position="1"/>
        <end position="30"/>
    </location>
</feature>
<dbReference type="PANTHER" id="PTHR43774">
    <property type="entry name" value="PEPTIDE METHIONINE SULFOXIDE REDUCTASE"/>
    <property type="match status" value="1"/>
</dbReference>
<evidence type="ECO:0000256" key="3">
    <source>
        <dbReference type="ARBA" id="ARBA00048782"/>
    </source>
</evidence>
<proteinExistence type="inferred from homology"/>
<dbReference type="Pfam" id="PF01625">
    <property type="entry name" value="PMSR"/>
    <property type="match status" value="1"/>
</dbReference>
<dbReference type="GO" id="GO:0008113">
    <property type="term" value="F:peptide-methionine (S)-S-oxide reductase activity"/>
    <property type="evidence" value="ECO:0007669"/>
    <property type="project" value="UniProtKB-UniRule"/>
</dbReference>
<name>A0A1N6HIT8_9RHOB</name>
<gene>
    <name evidence="4" type="primary">msrA</name>
    <name evidence="7" type="ORF">SAMN05444002_3423</name>
</gene>
<evidence type="ECO:0000259" key="6">
    <source>
        <dbReference type="Pfam" id="PF01625"/>
    </source>
</evidence>
<dbReference type="EMBL" id="FSRL01000001">
    <property type="protein sequence ID" value="SIO19784.1"/>
    <property type="molecule type" value="Genomic_DNA"/>
</dbReference>
<dbReference type="EC" id="1.8.4.11" evidence="4"/>
<evidence type="ECO:0000313" key="8">
    <source>
        <dbReference type="Proteomes" id="UP000184932"/>
    </source>
</evidence>
<reference evidence="8" key="1">
    <citation type="submission" date="2016-11" db="EMBL/GenBank/DDBJ databases">
        <authorList>
            <person name="Varghese N."/>
            <person name="Submissions S."/>
        </authorList>
    </citation>
    <scope>NUCLEOTIDE SEQUENCE [LARGE SCALE GENOMIC DNA]</scope>
    <source>
        <strain evidence="8">DSM 29440</strain>
    </source>
</reference>
<comment type="function">
    <text evidence="4">Has an important function as a repair enzyme for proteins that have been inactivated by oxidation. Catalyzes the reversible oxidation-reduction of methionine sulfoxide in proteins to methionine.</text>
</comment>
<feature type="active site" evidence="4">
    <location>
        <position position="42"/>
    </location>
</feature>
<keyword evidence="8" id="KW-1185">Reference proteome</keyword>
<evidence type="ECO:0000256" key="2">
    <source>
        <dbReference type="ARBA" id="ARBA00047806"/>
    </source>
</evidence>
<evidence type="ECO:0000256" key="5">
    <source>
        <dbReference type="SAM" id="SignalP"/>
    </source>
</evidence>
<dbReference type="Gene3D" id="3.30.1060.10">
    <property type="entry name" value="Peptide methionine sulphoxide reductase MsrA"/>
    <property type="match status" value="1"/>
</dbReference>
<sequence>MLMKLKRGRPVVLAILMALGVLVNCTPAKAAATETAVLAGGCFWCVEADFEKLKGVQEVVSGFTGGTVSNPSYKQVVRGGTGHYEAVQVKYDPAVVTYEQILHAFLRSVDPTDAGGQFCDRGETYRTAIFVSDPAEKASAKAAVREAEAALGKAVVTPVLDAAPFYAAEAYHQDYYKQGEIILTRFGPRSKASAYKLYREGCGRDARVRELWGSAAPFAGG</sequence>
<dbReference type="SUPFAM" id="SSF55068">
    <property type="entry name" value="Peptide methionine sulfoxide reductase"/>
    <property type="match status" value="1"/>
</dbReference>
<dbReference type="AlphaFoldDB" id="A0A1N6HIT8"/>
<dbReference type="NCBIfam" id="TIGR00401">
    <property type="entry name" value="msrA"/>
    <property type="match status" value="1"/>
</dbReference>
<keyword evidence="5" id="KW-0732">Signal</keyword>
<accession>A0A1N6HIT8</accession>
<dbReference type="InterPro" id="IPR036509">
    <property type="entry name" value="Met_Sox_Rdtase_MsrA_sf"/>
</dbReference>
<organism evidence="7 8">
    <name type="scientific">Vannielia litorea</name>
    <dbReference type="NCBI Taxonomy" id="1217970"/>
    <lineage>
        <taxon>Bacteria</taxon>
        <taxon>Pseudomonadati</taxon>
        <taxon>Pseudomonadota</taxon>
        <taxon>Alphaproteobacteria</taxon>
        <taxon>Rhodobacterales</taxon>
        <taxon>Paracoccaceae</taxon>
        <taxon>Vannielia</taxon>
    </lineage>
</organism>
<comment type="similarity">
    <text evidence="4">Belongs to the MsrA Met sulfoxide reductase family.</text>
</comment>
<keyword evidence="1 4" id="KW-0560">Oxidoreductase</keyword>
<protein>
    <recommendedName>
        <fullName evidence="4">Peptide methionine sulfoxide reductase MsrA</fullName>
        <shortName evidence="4">Protein-methionine-S-oxide reductase</shortName>
        <ecNumber evidence="4">1.8.4.11</ecNumber>
    </recommendedName>
    <alternativeName>
        <fullName evidence="4">Peptide-methionine (S)-S-oxide reductase</fullName>
        <shortName evidence="4">Peptide Met(O) reductase</shortName>
    </alternativeName>
</protein>
<dbReference type="InterPro" id="IPR002569">
    <property type="entry name" value="Met_Sox_Rdtase_MsrA_dom"/>
</dbReference>